<keyword evidence="2" id="KW-0333">Golgi apparatus</keyword>
<dbReference type="GO" id="GO:0005737">
    <property type="term" value="C:cytoplasm"/>
    <property type="evidence" value="ECO:0007669"/>
    <property type="project" value="UniProtKB-ARBA"/>
</dbReference>
<dbReference type="EMBL" id="LT985188">
    <property type="protein sequence ID" value="SPD87983.1"/>
    <property type="molecule type" value="Genomic_DNA"/>
</dbReference>
<dbReference type="Gene3D" id="1.10.3630.10">
    <property type="entry name" value="yeast vps74-n-term truncation variant domain like"/>
    <property type="match status" value="1"/>
</dbReference>
<evidence type="ECO:0000256" key="4">
    <source>
        <dbReference type="ARBA" id="ARBA00023136"/>
    </source>
</evidence>
<dbReference type="InterPro" id="IPR038261">
    <property type="entry name" value="GPP34-like_sf"/>
</dbReference>
<dbReference type="Proteomes" id="UP000238164">
    <property type="component" value="Chromosome 1"/>
</dbReference>
<comment type="subcellular location">
    <subcellularLocation>
        <location evidence="1">Golgi apparatus membrane</location>
        <topology evidence="1">Peripheral membrane protein</topology>
        <orientation evidence="1">Cytoplasmic side</orientation>
    </subcellularLocation>
</comment>
<gene>
    <name evidence="5" type="ORF">MPLG2_2953</name>
</gene>
<name>A0A2N9JK89_9ACTN</name>
<dbReference type="KEGG" id="mgg:MPLG2_2953"/>
<evidence type="ECO:0000256" key="1">
    <source>
        <dbReference type="ARBA" id="ARBA00004255"/>
    </source>
</evidence>
<accession>A0A2N9JK89</accession>
<sequence length="217" mass="23624">MLLAEAVLLLTTDDATGKRSGRYPDLLVGGALLADLMLAGLVRVSEVGEQVRANRAVTVPDAPWPTDPMLVDALTIAADKQHWTPQTLVSKLGHQRVNQVFERLATAEILSRQEHRVLGLIPTTRWITIDPEPERQLRARLDQVVLFGGESDPEVAALGGLLMAVRLLVPVVDQGRRVDARAVKQRGKELLQQYWPAVALQRAVQSREAANAAAASG</sequence>
<dbReference type="AlphaFoldDB" id="A0A2N9JK89"/>
<dbReference type="GO" id="GO:0070273">
    <property type="term" value="F:phosphatidylinositol-4-phosphate binding"/>
    <property type="evidence" value="ECO:0007669"/>
    <property type="project" value="InterPro"/>
</dbReference>
<evidence type="ECO:0000256" key="3">
    <source>
        <dbReference type="ARBA" id="ARBA00023121"/>
    </source>
</evidence>
<dbReference type="GO" id="GO:0012505">
    <property type="term" value="C:endomembrane system"/>
    <property type="evidence" value="ECO:0007669"/>
    <property type="project" value="UniProtKB-ARBA"/>
</dbReference>
<proteinExistence type="predicted"/>
<evidence type="ECO:0000256" key="2">
    <source>
        <dbReference type="ARBA" id="ARBA00023034"/>
    </source>
</evidence>
<keyword evidence="4" id="KW-0472">Membrane</keyword>
<dbReference type="RefSeq" id="WP_105186592.1">
    <property type="nucleotide sequence ID" value="NZ_BAAAGO010000035.1"/>
</dbReference>
<dbReference type="Pfam" id="PF05719">
    <property type="entry name" value="GPP34"/>
    <property type="match status" value="1"/>
</dbReference>
<evidence type="ECO:0000313" key="6">
    <source>
        <dbReference type="Proteomes" id="UP000238164"/>
    </source>
</evidence>
<protein>
    <submittedName>
        <fullName evidence="5">Putative GPP34 family phosphoprotein</fullName>
    </submittedName>
</protein>
<dbReference type="OrthoDB" id="4962633at2"/>
<keyword evidence="6" id="KW-1185">Reference proteome</keyword>
<keyword evidence="3" id="KW-0446">Lipid-binding</keyword>
<evidence type="ECO:0000313" key="5">
    <source>
        <dbReference type="EMBL" id="SPD87983.1"/>
    </source>
</evidence>
<organism evidence="5 6">
    <name type="scientific">Micropruina glycogenica</name>
    <dbReference type="NCBI Taxonomy" id="75385"/>
    <lineage>
        <taxon>Bacteria</taxon>
        <taxon>Bacillati</taxon>
        <taxon>Actinomycetota</taxon>
        <taxon>Actinomycetes</taxon>
        <taxon>Propionibacteriales</taxon>
        <taxon>Nocardioidaceae</taxon>
        <taxon>Micropruina</taxon>
    </lineage>
</organism>
<reference evidence="5 6" key="1">
    <citation type="submission" date="2018-02" db="EMBL/GenBank/DDBJ databases">
        <authorList>
            <person name="Cohen D.B."/>
            <person name="Kent A.D."/>
        </authorList>
    </citation>
    <scope>NUCLEOTIDE SEQUENCE [LARGE SCALE GENOMIC DNA]</scope>
    <source>
        <strain evidence="5">1</strain>
    </source>
</reference>
<dbReference type="InterPro" id="IPR008628">
    <property type="entry name" value="GPP34-like"/>
</dbReference>